<protein>
    <recommendedName>
        <fullName evidence="4">Sine oculis-binding protein homolog</fullName>
    </recommendedName>
</protein>
<dbReference type="EMBL" id="JARBDR010000337">
    <property type="protein sequence ID" value="KAJ8315871.1"/>
    <property type="molecule type" value="Genomic_DNA"/>
</dbReference>
<feature type="compositionally biased region" description="Polar residues" evidence="1">
    <location>
        <begin position="445"/>
        <end position="454"/>
    </location>
</feature>
<feature type="region of interest" description="Disordered" evidence="1">
    <location>
        <begin position="1"/>
        <end position="42"/>
    </location>
</feature>
<evidence type="ECO:0000313" key="2">
    <source>
        <dbReference type="EMBL" id="KAJ8315871.1"/>
    </source>
</evidence>
<proteinExistence type="predicted"/>
<dbReference type="Proteomes" id="UP001217089">
    <property type="component" value="Unassembled WGS sequence"/>
</dbReference>
<feature type="region of interest" description="Disordered" evidence="1">
    <location>
        <begin position="78"/>
        <end position="108"/>
    </location>
</feature>
<evidence type="ECO:0008006" key="4">
    <source>
        <dbReference type="Google" id="ProtNLM"/>
    </source>
</evidence>
<accession>A0ABQ9FGV0</accession>
<name>A0ABQ9FGV0_TEGGR</name>
<feature type="region of interest" description="Disordered" evidence="1">
    <location>
        <begin position="440"/>
        <end position="532"/>
    </location>
</feature>
<sequence length="825" mass="91894">MPPPSSSRIPRMDIKNSKSNSPNIPEQHSDLPLKIKEEPQENIKDYAEHTMNELLGWYGYDKVNSKDTEHLNLERYTTTSGLNEEDEDLSDDDDAIPDDASLDDSIDSSSIKSADLSKSSLSRSNSESSLAAQHRNLVSALTKKHGLTGAPEGTIPSGYIVCSWCQKPGVKLFTLRTGNGTKAFCSELCFTQCRRASFKKNKICDWCKHVRHTVNYVDFQDGDSQLQFCSAKCLNQYKMNIFCRETQEHLQKIKGQVDTVNPADDNQDQEILITPDLWMKDGKKEKKDKMRKHTDDLEEDENMEISAKIPTVIKSELKTENKTCASPSPSHDGDKTNTSNRSAMEHLSRERHRRHSSKESPRAHIPGSSASDISPQSVHASLLSNGIHPMAQWIPPQFWGSFAPAGMPPMGAYPPWFYPGFMPPLPGLMHPGLGMEPGLVRSPSVPVSTPNRSALSPGSDSRSTSSTPNQHKQLTPRQSTPGVNSEPKSPRQLASPNPSFMPYPSVAMPSIMTGDPRMIGSGISNQPSLNGEGVVQGAPPPLTMVMPVPIPLPVPIPIPLPLPITMEKILEVFDKQSDMSKKVKKEHSNERTRHKTENHNFRHKIEKDFKDRQFMAIHKSDINENETVPKDRVSCVSCHTERSTSVGSCPELSSSSPLSERRSSILEYVSNKRSLTPQTDGSLDLSKKSRVERTPECDGAIDLSKDSLTERYKNSPGKENRDGNDSDMSHSEIITENGDDDTASKVPKIHIISPRMDPPLSQQMPLPPADPKYSTRRGLILDAPCVPNKRQRSPSPDRRSYVRAVPRDIMEAARRRCMRARIRTK</sequence>
<organism evidence="2 3">
    <name type="scientific">Tegillarca granosa</name>
    <name type="common">Malaysian cockle</name>
    <name type="synonym">Anadara granosa</name>
    <dbReference type="NCBI Taxonomy" id="220873"/>
    <lineage>
        <taxon>Eukaryota</taxon>
        <taxon>Metazoa</taxon>
        <taxon>Spiralia</taxon>
        <taxon>Lophotrochozoa</taxon>
        <taxon>Mollusca</taxon>
        <taxon>Bivalvia</taxon>
        <taxon>Autobranchia</taxon>
        <taxon>Pteriomorphia</taxon>
        <taxon>Arcoida</taxon>
        <taxon>Arcoidea</taxon>
        <taxon>Arcidae</taxon>
        <taxon>Tegillarca</taxon>
    </lineage>
</organism>
<comment type="caution">
    <text evidence="2">The sequence shown here is derived from an EMBL/GenBank/DDBJ whole genome shotgun (WGS) entry which is preliminary data.</text>
</comment>
<reference evidence="2 3" key="1">
    <citation type="submission" date="2022-12" db="EMBL/GenBank/DDBJ databases">
        <title>Chromosome-level genome of Tegillarca granosa.</title>
        <authorList>
            <person name="Kim J."/>
        </authorList>
    </citation>
    <scope>NUCLEOTIDE SEQUENCE [LARGE SCALE GENOMIC DNA]</scope>
    <source>
        <strain evidence="2">Teg-2019</strain>
        <tissue evidence="2">Adductor muscle</tissue>
    </source>
</reference>
<feature type="compositionally biased region" description="Acidic residues" evidence="1">
    <location>
        <begin position="83"/>
        <end position="106"/>
    </location>
</feature>
<feature type="compositionally biased region" description="Basic and acidic residues" evidence="1">
    <location>
        <begin position="27"/>
        <end position="42"/>
    </location>
</feature>
<feature type="compositionally biased region" description="Polar residues" evidence="1">
    <location>
        <begin position="469"/>
        <end position="498"/>
    </location>
</feature>
<feature type="region of interest" description="Disordered" evidence="1">
    <location>
        <begin position="283"/>
        <end position="376"/>
    </location>
</feature>
<feature type="compositionally biased region" description="Basic and acidic residues" evidence="1">
    <location>
        <begin position="685"/>
        <end position="696"/>
    </location>
</feature>
<evidence type="ECO:0000256" key="1">
    <source>
        <dbReference type="SAM" id="MobiDB-lite"/>
    </source>
</evidence>
<evidence type="ECO:0000313" key="3">
    <source>
        <dbReference type="Proteomes" id="UP001217089"/>
    </source>
</evidence>
<dbReference type="PANTHER" id="PTHR23186">
    <property type="entry name" value="RETINOIC ACID-INDUCED PROTEIN 2"/>
    <property type="match status" value="1"/>
</dbReference>
<dbReference type="InterPro" id="IPR026092">
    <property type="entry name" value="RAI2/SOBP"/>
</dbReference>
<dbReference type="Pfam" id="PF15279">
    <property type="entry name" value="SOBP"/>
    <property type="match status" value="1"/>
</dbReference>
<feature type="compositionally biased region" description="Low complexity" evidence="1">
    <location>
        <begin position="456"/>
        <end position="468"/>
    </location>
</feature>
<keyword evidence="3" id="KW-1185">Reference proteome</keyword>
<feature type="compositionally biased region" description="Polar residues" evidence="1">
    <location>
        <begin position="17"/>
        <end position="26"/>
    </location>
</feature>
<dbReference type="PANTHER" id="PTHR23186:SF4">
    <property type="entry name" value="GH22790P"/>
    <property type="match status" value="1"/>
</dbReference>
<feature type="region of interest" description="Disordered" evidence="1">
    <location>
        <begin position="639"/>
        <end position="773"/>
    </location>
</feature>
<feature type="compositionally biased region" description="Basic and acidic residues" evidence="1">
    <location>
        <begin position="703"/>
        <end position="730"/>
    </location>
</feature>
<gene>
    <name evidence="2" type="ORF">KUTeg_008021</name>
</gene>
<feature type="compositionally biased region" description="Polar residues" evidence="1">
    <location>
        <begin position="671"/>
        <end position="681"/>
    </location>
</feature>